<evidence type="ECO:0000313" key="6">
    <source>
        <dbReference type="Proteomes" id="UP001586593"/>
    </source>
</evidence>
<comment type="caution">
    <text evidence="5">The sequence shown here is derived from an EMBL/GenBank/DDBJ whole genome shotgun (WGS) entry which is preliminary data.</text>
</comment>
<keyword evidence="1" id="KW-0808">Transferase</keyword>
<evidence type="ECO:0000256" key="3">
    <source>
        <dbReference type="SAM" id="MobiDB-lite"/>
    </source>
</evidence>
<name>A0ABR3Y6X2_9PEZI</name>
<gene>
    <name evidence="5" type="ORF">VTK73DRAFT_8339</name>
</gene>
<sequence length="280" mass="30669">MSGRDLQLSSSTTTSSDRSEGATNADAVDESDDAGSNFVAHRRQLSLRKWAAKDSTNSLIQKEFPFTFSPNVQLLSVSDLDSVVALENAAFQNPEYRASAEKLEYRLATCPELSLGIFCTVYPGKIDKWEIETLATAQPVETGREDGAVRVLLAHIVSTRAYGDVVADEDMDYPKDWRNLRGKSVAVGNQDFGRTVALHSLAVSPKMQGYGLGTMIIKSYLERINNTGAADRVALLCQDYLVGYYERIGFQHKGESKATFGGGGWHNMVIELPGQSKAPF</sequence>
<evidence type="ECO:0000256" key="1">
    <source>
        <dbReference type="ARBA" id="ARBA00022679"/>
    </source>
</evidence>
<proteinExistence type="predicted"/>
<evidence type="ECO:0000313" key="5">
    <source>
        <dbReference type="EMBL" id="KAL1883803.1"/>
    </source>
</evidence>
<dbReference type="PROSITE" id="PS51186">
    <property type="entry name" value="GNAT"/>
    <property type="match status" value="1"/>
</dbReference>
<keyword evidence="6" id="KW-1185">Reference proteome</keyword>
<dbReference type="Proteomes" id="UP001586593">
    <property type="component" value="Unassembled WGS sequence"/>
</dbReference>
<dbReference type="EMBL" id="JAZHXJ010000006">
    <property type="protein sequence ID" value="KAL1883803.1"/>
    <property type="molecule type" value="Genomic_DNA"/>
</dbReference>
<protein>
    <recommendedName>
        <fullName evidence="4">N-acetyltransferase domain-containing protein</fullName>
    </recommendedName>
</protein>
<organism evidence="5 6">
    <name type="scientific">Phialemonium thermophilum</name>
    <dbReference type="NCBI Taxonomy" id="223376"/>
    <lineage>
        <taxon>Eukaryota</taxon>
        <taxon>Fungi</taxon>
        <taxon>Dikarya</taxon>
        <taxon>Ascomycota</taxon>
        <taxon>Pezizomycotina</taxon>
        <taxon>Sordariomycetes</taxon>
        <taxon>Sordariomycetidae</taxon>
        <taxon>Cephalothecales</taxon>
        <taxon>Cephalothecaceae</taxon>
        <taxon>Phialemonium</taxon>
    </lineage>
</organism>
<dbReference type="PANTHER" id="PTHR10908">
    <property type="entry name" value="SEROTONIN N-ACETYLTRANSFERASE"/>
    <property type="match status" value="1"/>
</dbReference>
<dbReference type="SUPFAM" id="SSF55729">
    <property type="entry name" value="Acyl-CoA N-acyltransferases (Nat)"/>
    <property type="match status" value="1"/>
</dbReference>
<feature type="domain" description="N-acetyltransferase" evidence="4">
    <location>
        <begin position="70"/>
        <end position="273"/>
    </location>
</feature>
<evidence type="ECO:0000256" key="2">
    <source>
        <dbReference type="ARBA" id="ARBA00023315"/>
    </source>
</evidence>
<dbReference type="InterPro" id="IPR051635">
    <property type="entry name" value="SNAT-like"/>
</dbReference>
<feature type="region of interest" description="Disordered" evidence="3">
    <location>
        <begin position="1"/>
        <end position="33"/>
    </location>
</feature>
<dbReference type="Gene3D" id="3.40.630.30">
    <property type="match status" value="1"/>
</dbReference>
<evidence type="ECO:0000259" key="4">
    <source>
        <dbReference type="PROSITE" id="PS51186"/>
    </source>
</evidence>
<dbReference type="PANTHER" id="PTHR10908:SF0">
    <property type="entry name" value="SEROTONIN N-ACETYLTRANSFERASE"/>
    <property type="match status" value="1"/>
</dbReference>
<dbReference type="InterPro" id="IPR000182">
    <property type="entry name" value="GNAT_dom"/>
</dbReference>
<keyword evidence="2" id="KW-0012">Acyltransferase</keyword>
<reference evidence="5 6" key="1">
    <citation type="journal article" date="2024" name="Commun. Biol.">
        <title>Comparative genomic analysis of thermophilic fungi reveals convergent evolutionary adaptations and gene losses.</title>
        <authorList>
            <person name="Steindorff A.S."/>
            <person name="Aguilar-Pontes M.V."/>
            <person name="Robinson A.J."/>
            <person name="Andreopoulos B."/>
            <person name="LaButti K."/>
            <person name="Kuo A."/>
            <person name="Mondo S."/>
            <person name="Riley R."/>
            <person name="Otillar R."/>
            <person name="Haridas S."/>
            <person name="Lipzen A."/>
            <person name="Grimwood J."/>
            <person name="Schmutz J."/>
            <person name="Clum A."/>
            <person name="Reid I.D."/>
            <person name="Moisan M.C."/>
            <person name="Butler G."/>
            <person name="Nguyen T.T.M."/>
            <person name="Dewar K."/>
            <person name="Conant G."/>
            <person name="Drula E."/>
            <person name="Henrissat B."/>
            <person name="Hansel C."/>
            <person name="Singer S."/>
            <person name="Hutchinson M.I."/>
            <person name="de Vries R.P."/>
            <person name="Natvig D.O."/>
            <person name="Powell A.J."/>
            <person name="Tsang A."/>
            <person name="Grigoriev I.V."/>
        </authorList>
    </citation>
    <scope>NUCLEOTIDE SEQUENCE [LARGE SCALE GENOMIC DNA]</scope>
    <source>
        <strain evidence="5 6">ATCC 24622</strain>
    </source>
</reference>
<dbReference type="Pfam" id="PF13673">
    <property type="entry name" value="Acetyltransf_10"/>
    <property type="match status" value="1"/>
</dbReference>
<dbReference type="InterPro" id="IPR016181">
    <property type="entry name" value="Acyl_CoA_acyltransferase"/>
</dbReference>
<accession>A0ABR3Y6X2</accession>